<proteinExistence type="predicted"/>
<dbReference type="InParanoid" id="A8P8F1"/>
<keyword evidence="3" id="KW-1185">Reference proteome</keyword>
<evidence type="ECO:0000313" key="3">
    <source>
        <dbReference type="Proteomes" id="UP000001861"/>
    </source>
</evidence>
<dbReference type="KEGG" id="cci:CC1G_12868"/>
<feature type="signal peptide" evidence="1">
    <location>
        <begin position="1"/>
        <end position="19"/>
    </location>
</feature>
<evidence type="ECO:0000313" key="2">
    <source>
        <dbReference type="EMBL" id="EAU82259.1"/>
    </source>
</evidence>
<dbReference type="VEuPathDB" id="FungiDB:CC1G_12868"/>
<gene>
    <name evidence="2" type="ORF">CC1G_12868</name>
</gene>
<accession>A8P8F1</accession>
<keyword evidence="1" id="KW-0732">Signal</keyword>
<protein>
    <submittedName>
        <fullName evidence="2">Uncharacterized protein</fullName>
    </submittedName>
</protein>
<feature type="chain" id="PRO_5002725071" evidence="1">
    <location>
        <begin position="20"/>
        <end position="175"/>
    </location>
</feature>
<name>A8P8F1_COPC7</name>
<sequence length="175" mass="18429">MRFFATLSFLAAAAALVVASPTPQDDAVSTDFVITTAPLPPNFNIDDDEALIRRSTSLEEDALFARATCGGPGTFTTAQATSFINAWHPDPATFLLPQNNVVIISNGDFRVCIYGSSTTSLTVKRSTVGWAAKQIRDTCCGGATTCWGGLETGTAVGYSSPNVPVRLRPSAFACV</sequence>
<dbReference type="RefSeq" id="XP_001839557.1">
    <property type="nucleotide sequence ID" value="XM_001839505.1"/>
</dbReference>
<evidence type="ECO:0000256" key="1">
    <source>
        <dbReference type="SAM" id="SignalP"/>
    </source>
</evidence>
<reference evidence="2 3" key="1">
    <citation type="journal article" date="2010" name="Proc. Natl. Acad. Sci. U.S.A.">
        <title>Insights into evolution of multicellular fungi from the assembled chromosomes of the mushroom Coprinopsis cinerea (Coprinus cinereus).</title>
        <authorList>
            <person name="Stajich J.E."/>
            <person name="Wilke S.K."/>
            <person name="Ahren D."/>
            <person name="Au C.H."/>
            <person name="Birren B.W."/>
            <person name="Borodovsky M."/>
            <person name="Burns C."/>
            <person name="Canback B."/>
            <person name="Casselton L.A."/>
            <person name="Cheng C.K."/>
            <person name="Deng J."/>
            <person name="Dietrich F.S."/>
            <person name="Fargo D.C."/>
            <person name="Farman M.L."/>
            <person name="Gathman A.C."/>
            <person name="Goldberg J."/>
            <person name="Guigo R."/>
            <person name="Hoegger P.J."/>
            <person name="Hooker J.B."/>
            <person name="Huggins A."/>
            <person name="James T.Y."/>
            <person name="Kamada T."/>
            <person name="Kilaru S."/>
            <person name="Kodira C."/>
            <person name="Kues U."/>
            <person name="Kupfer D."/>
            <person name="Kwan H.S."/>
            <person name="Lomsadze A."/>
            <person name="Li W."/>
            <person name="Lilly W.W."/>
            <person name="Ma L.J."/>
            <person name="Mackey A.J."/>
            <person name="Manning G."/>
            <person name="Martin F."/>
            <person name="Muraguchi H."/>
            <person name="Natvig D.O."/>
            <person name="Palmerini H."/>
            <person name="Ramesh M.A."/>
            <person name="Rehmeyer C.J."/>
            <person name="Roe B.A."/>
            <person name="Shenoy N."/>
            <person name="Stanke M."/>
            <person name="Ter-Hovhannisyan V."/>
            <person name="Tunlid A."/>
            <person name="Velagapudi R."/>
            <person name="Vision T.J."/>
            <person name="Zeng Q."/>
            <person name="Zolan M.E."/>
            <person name="Pukkila P.J."/>
        </authorList>
    </citation>
    <scope>NUCLEOTIDE SEQUENCE [LARGE SCALE GENOMIC DNA]</scope>
    <source>
        <strain evidence="3">Okayama-7 / 130 / ATCC MYA-4618 / FGSC 9003</strain>
    </source>
</reference>
<dbReference type="GeneID" id="6016177"/>
<comment type="caution">
    <text evidence="2">The sequence shown here is derived from an EMBL/GenBank/DDBJ whole genome shotgun (WGS) entry which is preliminary data.</text>
</comment>
<organism evidence="2 3">
    <name type="scientific">Coprinopsis cinerea (strain Okayama-7 / 130 / ATCC MYA-4618 / FGSC 9003)</name>
    <name type="common">Inky cap fungus</name>
    <name type="synonym">Hormographiella aspergillata</name>
    <dbReference type="NCBI Taxonomy" id="240176"/>
    <lineage>
        <taxon>Eukaryota</taxon>
        <taxon>Fungi</taxon>
        <taxon>Dikarya</taxon>
        <taxon>Basidiomycota</taxon>
        <taxon>Agaricomycotina</taxon>
        <taxon>Agaricomycetes</taxon>
        <taxon>Agaricomycetidae</taxon>
        <taxon>Agaricales</taxon>
        <taxon>Agaricineae</taxon>
        <taxon>Psathyrellaceae</taxon>
        <taxon>Coprinopsis</taxon>
    </lineage>
</organism>
<dbReference type="EMBL" id="AACS02000005">
    <property type="protein sequence ID" value="EAU82259.1"/>
    <property type="molecule type" value="Genomic_DNA"/>
</dbReference>
<dbReference type="AlphaFoldDB" id="A8P8F1"/>
<dbReference type="Proteomes" id="UP000001861">
    <property type="component" value="Unassembled WGS sequence"/>
</dbReference>